<keyword evidence="2" id="KW-0479">Metal-binding</keyword>
<evidence type="ECO:0000256" key="4">
    <source>
        <dbReference type="ARBA" id="ARBA00023014"/>
    </source>
</evidence>
<dbReference type="InterPro" id="IPR002731">
    <property type="entry name" value="ATPase_BadF"/>
</dbReference>
<evidence type="ECO:0000256" key="5">
    <source>
        <dbReference type="SAM" id="MobiDB-lite"/>
    </source>
</evidence>
<evidence type="ECO:0000313" key="8">
    <source>
        <dbReference type="Proteomes" id="UP000008363"/>
    </source>
</evidence>
<dbReference type="InterPro" id="IPR008275">
    <property type="entry name" value="CoA_E_activase_dom"/>
</dbReference>
<reference evidence="7 8" key="1">
    <citation type="submission" date="2012-08" db="EMBL/GenBank/DDBJ databases">
        <title>Whole genome shotgun sequence of Gordonia rhizosphera NBRC 16068.</title>
        <authorList>
            <person name="Takarada H."/>
            <person name="Isaki S."/>
            <person name="Hosoyama A."/>
            <person name="Tsuchikane K."/>
            <person name="Katsumata H."/>
            <person name="Baba S."/>
            <person name="Ohji S."/>
            <person name="Yamazaki S."/>
            <person name="Fujita N."/>
        </authorList>
    </citation>
    <scope>NUCLEOTIDE SEQUENCE [LARGE SCALE GENOMIC DNA]</scope>
    <source>
        <strain evidence="7 8">NBRC 16068</strain>
    </source>
</reference>
<keyword evidence="3" id="KW-0408">Iron</keyword>
<name>K6WEP7_9ACTN</name>
<dbReference type="RefSeq" id="WP_006333647.1">
    <property type="nucleotide sequence ID" value="NZ_BAHC01000115.1"/>
</dbReference>
<gene>
    <name evidence="7" type="primary">hgdC</name>
    <name evidence="7" type="ORF">GORHZ_115_00110</name>
</gene>
<keyword evidence="4" id="KW-0411">Iron-sulfur</keyword>
<dbReference type="GO" id="GO:0051536">
    <property type="term" value="F:iron-sulfur cluster binding"/>
    <property type="evidence" value="ECO:0007669"/>
    <property type="project" value="UniProtKB-KW"/>
</dbReference>
<dbReference type="InterPro" id="IPR043129">
    <property type="entry name" value="ATPase_NBD"/>
</dbReference>
<proteinExistence type="predicted"/>
<accession>K6WEP7</accession>
<dbReference type="Proteomes" id="UP000008363">
    <property type="component" value="Unassembled WGS sequence"/>
</dbReference>
<evidence type="ECO:0000256" key="2">
    <source>
        <dbReference type="ARBA" id="ARBA00022723"/>
    </source>
</evidence>
<dbReference type="STRING" id="1108045.GORHZ_115_00110"/>
<evidence type="ECO:0000259" key="6">
    <source>
        <dbReference type="Pfam" id="PF01869"/>
    </source>
</evidence>
<comment type="caution">
    <text evidence="7">The sequence shown here is derived from an EMBL/GenBank/DDBJ whole genome shotgun (WGS) entry which is preliminary data.</text>
</comment>
<dbReference type="AlphaFoldDB" id="K6WEP7"/>
<dbReference type="CDD" id="cd24036">
    <property type="entry name" value="ASKHA_NBD_BcrAD_BadFG_HgdC_HadI"/>
    <property type="match status" value="1"/>
</dbReference>
<evidence type="ECO:0000256" key="1">
    <source>
        <dbReference type="ARBA" id="ARBA00001966"/>
    </source>
</evidence>
<dbReference type="GO" id="GO:0046872">
    <property type="term" value="F:metal ion binding"/>
    <property type="evidence" value="ECO:0007669"/>
    <property type="project" value="UniProtKB-KW"/>
</dbReference>
<comment type="cofactor">
    <cofactor evidence="1">
        <name>[4Fe-4S] cluster</name>
        <dbReference type="ChEBI" id="CHEBI:49883"/>
    </cofactor>
</comment>
<keyword evidence="8" id="KW-1185">Reference proteome</keyword>
<dbReference type="SUPFAM" id="SSF53067">
    <property type="entry name" value="Actin-like ATPase domain"/>
    <property type="match status" value="1"/>
</dbReference>
<dbReference type="Gene3D" id="3.30.420.40">
    <property type="match status" value="2"/>
</dbReference>
<dbReference type="EMBL" id="BAHC01000115">
    <property type="protein sequence ID" value="GAB90657.1"/>
    <property type="molecule type" value="Genomic_DNA"/>
</dbReference>
<protein>
    <submittedName>
        <fullName evidence="7">(R)-2-hydroxyglutaryl-CoA dehydratase activator</fullName>
    </submittedName>
</protein>
<evidence type="ECO:0000256" key="3">
    <source>
        <dbReference type="ARBA" id="ARBA00023004"/>
    </source>
</evidence>
<feature type="region of interest" description="Disordered" evidence="5">
    <location>
        <begin position="270"/>
        <end position="310"/>
    </location>
</feature>
<dbReference type="eggNOG" id="COG1924">
    <property type="taxonomic scope" value="Bacteria"/>
</dbReference>
<evidence type="ECO:0000313" key="7">
    <source>
        <dbReference type="EMBL" id="GAB90657.1"/>
    </source>
</evidence>
<dbReference type="NCBIfam" id="TIGR00241">
    <property type="entry name" value="CoA_E_activ"/>
    <property type="match status" value="1"/>
</dbReference>
<feature type="compositionally biased region" description="Basic and acidic residues" evidence="5">
    <location>
        <begin position="289"/>
        <end position="302"/>
    </location>
</feature>
<dbReference type="PANTHER" id="PTHR32329:SF2">
    <property type="entry name" value="BIFUNCTIONAL PROTEIN [INCLUDES 2-HYDROXYACYL-COA DEHYDRATASE (N-TER) AND ITS ACTIVATOR DOMAIN (C_TERM)"/>
    <property type="match status" value="1"/>
</dbReference>
<sequence length="310" mass="32535">MSWYVMGVDLGSTTAKAAVVDEDGALVGSSVVQMGAVSREAVARAMDGALAAARVETREIRRTISTGYGRKLVPGADRSFTEITCHARGAAAMHPGVRLVIDIGGQDSKVIAVDDDGLVDRFAMNDRCASGTGRFFDVLARALEVDVDDVGRLAMSGTDGLEVSSMCATFAETEVISMLAQGRAKADIAASVHKAVAARTLGLVAQVGKATPTVMTGGVARNEAARHYIEKALRHSIELLPQPQIAGAYGAGLLARDEYQGSVGHSVVRDSAAKSQLTDRASTGVPRCEGFDGSHEHHHEPVRLTLRNPA</sequence>
<dbReference type="OrthoDB" id="9177882at2"/>
<dbReference type="InterPro" id="IPR051805">
    <property type="entry name" value="Dehydratase_Activator_Redct"/>
</dbReference>
<feature type="domain" description="ATPase BadF/BadG/BcrA/BcrD type" evidence="6">
    <location>
        <begin position="7"/>
        <end position="255"/>
    </location>
</feature>
<dbReference type="PANTHER" id="PTHR32329">
    <property type="entry name" value="BIFUNCTIONAL PROTEIN [INCLUDES 2-HYDROXYACYL-COA DEHYDRATASE (N-TER) AND ITS ACTIVATOR DOMAIN (C_TERM)-RELATED"/>
    <property type="match status" value="1"/>
</dbReference>
<organism evidence="7 8">
    <name type="scientific">Gordonia rhizosphera NBRC 16068</name>
    <dbReference type="NCBI Taxonomy" id="1108045"/>
    <lineage>
        <taxon>Bacteria</taxon>
        <taxon>Bacillati</taxon>
        <taxon>Actinomycetota</taxon>
        <taxon>Actinomycetes</taxon>
        <taxon>Mycobacteriales</taxon>
        <taxon>Gordoniaceae</taxon>
        <taxon>Gordonia</taxon>
    </lineage>
</organism>
<dbReference type="Pfam" id="PF01869">
    <property type="entry name" value="BcrAD_BadFG"/>
    <property type="match status" value="1"/>
</dbReference>